<evidence type="ECO:0000256" key="4">
    <source>
        <dbReference type="ARBA" id="ARBA00023098"/>
    </source>
</evidence>
<evidence type="ECO:0000259" key="7">
    <source>
        <dbReference type="PROSITE" id="PS50035"/>
    </source>
</evidence>
<dbReference type="PANTHER" id="PTHR18896:SF128">
    <property type="entry name" value="PHOSPHOLIPASE"/>
    <property type="match status" value="1"/>
</dbReference>
<sequence>MSAAPEEAQPGNGQNGESRGPKGKIQHPFPQLRAKLKETHLYDVKIKAVHLKSKIGKFKNLINPNHRHDEEHEQKTDEKRSRICENHRFNSFAPERDGNLVKWYVDGRDYFWAVAEMLDRATETIYIADWWLSPELYLKRPPFYNQEWRLDHILKRKAEQGVKIYVCVYKEVSAALTCNSQHTKKALMSLIKEGEPGYGNIIVMRHPDHNVLENASDMTFYWAHHEKFIVVDYAMAMIGGLDMCYGRWDEKQHPLADVHPSGVQNEIFPGQDFNNNRIMDFQTVDDWKSNQLSKVEYGRMPWHDVAMGVIGPCVYDIAEHFVLRWNFCKRDKYKRDDRYPWLTLEGREGEDEDLVGVQRPKFPVGGYLHHPLSPLSTKNLDNRGTVHAQLVRSSADWSSGILPAEHSIQNAYCDLIRNAEHYVYIENQFFITATGENQSPIHNQIGRAIVDAVVRAGKEGRKFKVIIIIPAIPGFAGDLRQEAAAGTRAIMDYQYKSICRGPDSIFRQIEAGGVNPDDHIFFFNLRSYDRLNVTPSLREHERKSGMKYEDLQRAEVEELEAPPDSADEVRERVADMRRRFAADEEAVGQGDQGGIIDPDSIADDAMLTDKKPSTEPWEGDPEAEKEHFFQEELYVHAKVCIIDDKYVICGSSNINDRSQLGFHDSELSIVMQDTDLVDIEMDGKPYQAARLAYTLRSNLWREHLGLLPPQSLDATEDPNAQPPGDSPNDNLEGPEFNFVSDPLSDKLWSEWTERATTNTSIFKDLFHADPDDDIVTFEDYDKFTPNPKSDSEHKQGHLYVMDRPVEEVRKELDRIKGHLVWMPMKFLENEQMAERGLQVNQWTESIYT</sequence>
<dbReference type="GO" id="GO:0035556">
    <property type="term" value="P:intracellular signal transduction"/>
    <property type="evidence" value="ECO:0007669"/>
    <property type="project" value="InterPro"/>
</dbReference>
<accession>A0A2T2NZM1</accession>
<dbReference type="OrthoDB" id="14911at2759"/>
<dbReference type="GO" id="GO:0009395">
    <property type="term" value="P:phospholipid catabolic process"/>
    <property type="evidence" value="ECO:0007669"/>
    <property type="project" value="TreeGrafter"/>
</dbReference>
<dbReference type="CDD" id="cd09138">
    <property type="entry name" value="PLDc_vPLD1_2_yPLD_like_1"/>
    <property type="match status" value="1"/>
</dbReference>
<dbReference type="SUPFAM" id="SSF56024">
    <property type="entry name" value="Phospholipase D/nuclease"/>
    <property type="match status" value="2"/>
</dbReference>
<dbReference type="Pfam" id="PF00614">
    <property type="entry name" value="PLDc"/>
    <property type="match status" value="1"/>
</dbReference>
<evidence type="ECO:0000256" key="2">
    <source>
        <dbReference type="ARBA" id="ARBA00022801"/>
    </source>
</evidence>
<dbReference type="Gene3D" id="3.30.870.10">
    <property type="entry name" value="Endonuclease Chain A"/>
    <property type="match status" value="2"/>
</dbReference>
<dbReference type="Proteomes" id="UP000240883">
    <property type="component" value="Unassembled WGS sequence"/>
</dbReference>
<gene>
    <name evidence="8" type="ORF">BS50DRAFT_584320</name>
</gene>
<keyword evidence="4" id="KW-0443">Lipid metabolism</keyword>
<dbReference type="InterPro" id="IPR016555">
    <property type="entry name" value="PLipase_D_euk"/>
</dbReference>
<dbReference type="GO" id="GO:0006654">
    <property type="term" value="P:phosphatidic acid biosynthetic process"/>
    <property type="evidence" value="ECO:0007669"/>
    <property type="project" value="InterPro"/>
</dbReference>
<feature type="domain" description="PLD phosphodiesterase" evidence="7">
    <location>
        <begin position="631"/>
        <end position="658"/>
    </location>
</feature>
<evidence type="ECO:0000313" key="8">
    <source>
        <dbReference type="EMBL" id="PSN70726.1"/>
    </source>
</evidence>
<feature type="region of interest" description="Disordered" evidence="6">
    <location>
        <begin position="1"/>
        <end position="28"/>
    </location>
</feature>
<comment type="similarity">
    <text evidence="5">Belongs to the phospholipase D family.</text>
</comment>
<dbReference type="SMART" id="SM00155">
    <property type="entry name" value="PLDc"/>
    <property type="match status" value="2"/>
</dbReference>
<keyword evidence="3 5" id="KW-0442">Lipid degradation</keyword>
<evidence type="ECO:0000256" key="5">
    <source>
        <dbReference type="PIRNR" id="PIRNR009376"/>
    </source>
</evidence>
<evidence type="ECO:0000256" key="6">
    <source>
        <dbReference type="SAM" id="MobiDB-lite"/>
    </source>
</evidence>
<dbReference type="CDD" id="cd09141">
    <property type="entry name" value="PLDc_vPLD1_2_yPLD_like_2"/>
    <property type="match status" value="1"/>
</dbReference>
<reference evidence="8 9" key="1">
    <citation type="journal article" date="2018" name="Front. Microbiol.">
        <title>Genome-Wide Analysis of Corynespora cassiicola Leaf Fall Disease Putative Effectors.</title>
        <authorList>
            <person name="Lopez D."/>
            <person name="Ribeiro S."/>
            <person name="Label P."/>
            <person name="Fumanal B."/>
            <person name="Venisse J.S."/>
            <person name="Kohler A."/>
            <person name="de Oliveira R.R."/>
            <person name="Labutti K."/>
            <person name="Lipzen A."/>
            <person name="Lail K."/>
            <person name="Bauer D."/>
            <person name="Ohm R.A."/>
            <person name="Barry K.W."/>
            <person name="Spatafora J."/>
            <person name="Grigoriev I.V."/>
            <person name="Martin F.M."/>
            <person name="Pujade-Renaud V."/>
        </authorList>
    </citation>
    <scope>NUCLEOTIDE SEQUENCE [LARGE SCALE GENOMIC DNA]</scope>
    <source>
        <strain evidence="8 9">Philippines</strain>
    </source>
</reference>
<dbReference type="STRING" id="1448308.A0A2T2NZM1"/>
<keyword evidence="9" id="KW-1185">Reference proteome</keyword>
<dbReference type="PANTHER" id="PTHR18896">
    <property type="entry name" value="PHOSPHOLIPASE D"/>
    <property type="match status" value="1"/>
</dbReference>
<dbReference type="InterPro" id="IPR001736">
    <property type="entry name" value="PLipase_D/transphosphatidylase"/>
</dbReference>
<dbReference type="InterPro" id="IPR015679">
    <property type="entry name" value="PLipase_D_fam"/>
</dbReference>
<evidence type="ECO:0000256" key="1">
    <source>
        <dbReference type="ARBA" id="ARBA00022737"/>
    </source>
</evidence>
<name>A0A2T2NZM1_CORCC</name>
<keyword evidence="2 5" id="KW-0378">Hydrolase</keyword>
<organism evidence="8 9">
    <name type="scientific">Corynespora cassiicola Philippines</name>
    <dbReference type="NCBI Taxonomy" id="1448308"/>
    <lineage>
        <taxon>Eukaryota</taxon>
        <taxon>Fungi</taxon>
        <taxon>Dikarya</taxon>
        <taxon>Ascomycota</taxon>
        <taxon>Pezizomycotina</taxon>
        <taxon>Dothideomycetes</taxon>
        <taxon>Pleosporomycetidae</taxon>
        <taxon>Pleosporales</taxon>
        <taxon>Corynesporascaceae</taxon>
        <taxon>Corynespora</taxon>
    </lineage>
</organism>
<evidence type="ECO:0000256" key="3">
    <source>
        <dbReference type="ARBA" id="ARBA00022963"/>
    </source>
</evidence>
<feature type="domain" description="PLD phosphodiesterase" evidence="7">
    <location>
        <begin position="220"/>
        <end position="247"/>
    </location>
</feature>
<dbReference type="AlphaFoldDB" id="A0A2T2NZM1"/>
<dbReference type="GO" id="GO:0004630">
    <property type="term" value="F:phospholipase D activity"/>
    <property type="evidence" value="ECO:0007669"/>
    <property type="project" value="UniProtKB-UniRule"/>
</dbReference>
<dbReference type="PIRSF" id="PIRSF009376">
    <property type="entry name" value="Phospholipase_D_euk"/>
    <property type="match status" value="1"/>
</dbReference>
<comment type="catalytic activity">
    <reaction evidence="5">
        <text>a 1,2-diacyl-sn-glycero-3-phosphocholine + H2O = a 1,2-diacyl-sn-glycero-3-phosphate + choline + H(+)</text>
        <dbReference type="Rhea" id="RHEA:14445"/>
        <dbReference type="ChEBI" id="CHEBI:15354"/>
        <dbReference type="ChEBI" id="CHEBI:15377"/>
        <dbReference type="ChEBI" id="CHEBI:15378"/>
        <dbReference type="ChEBI" id="CHEBI:57643"/>
        <dbReference type="ChEBI" id="CHEBI:58608"/>
        <dbReference type="EC" id="3.1.4.4"/>
    </reaction>
</comment>
<dbReference type="EC" id="3.1.4.4" evidence="5"/>
<proteinExistence type="inferred from homology"/>
<keyword evidence="1" id="KW-0677">Repeat</keyword>
<feature type="region of interest" description="Disordered" evidence="6">
    <location>
        <begin position="709"/>
        <end position="735"/>
    </location>
</feature>
<dbReference type="EMBL" id="KZ678131">
    <property type="protein sequence ID" value="PSN70726.1"/>
    <property type="molecule type" value="Genomic_DNA"/>
</dbReference>
<protein>
    <recommendedName>
        <fullName evidence="5">Phospholipase</fullName>
        <ecNumber evidence="5">3.1.4.4</ecNumber>
    </recommendedName>
</protein>
<evidence type="ECO:0000313" key="9">
    <source>
        <dbReference type="Proteomes" id="UP000240883"/>
    </source>
</evidence>
<dbReference type="PROSITE" id="PS50035">
    <property type="entry name" value="PLD"/>
    <property type="match status" value="2"/>
</dbReference>